<protein>
    <submittedName>
        <fullName evidence="2">Uncharacterized protein</fullName>
    </submittedName>
</protein>
<dbReference type="AlphaFoldDB" id="A0A0C2JK03"/>
<keyword evidence="1" id="KW-0812">Transmembrane</keyword>
<dbReference type="Proteomes" id="UP000031675">
    <property type="component" value="Unassembled WGS sequence"/>
</dbReference>
<feature type="transmembrane region" description="Helical" evidence="1">
    <location>
        <begin position="33"/>
        <end position="52"/>
    </location>
</feature>
<dbReference type="OrthoDB" id="1442233at2"/>
<evidence type="ECO:0000313" key="2">
    <source>
        <dbReference type="EMBL" id="KIH99285.1"/>
    </source>
</evidence>
<evidence type="ECO:0000313" key="3">
    <source>
        <dbReference type="Proteomes" id="UP000031675"/>
    </source>
</evidence>
<keyword evidence="1" id="KW-1133">Transmembrane helix</keyword>
<name>A0A0C2JK03_9ACTN</name>
<proteinExistence type="predicted"/>
<gene>
    <name evidence="2" type="ORF">LP52_09095</name>
</gene>
<comment type="caution">
    <text evidence="2">The sequence shown here is derived from an EMBL/GenBank/DDBJ whole genome shotgun (WGS) entry which is preliminary data.</text>
</comment>
<keyword evidence="3" id="KW-1185">Reference proteome</keyword>
<evidence type="ECO:0000256" key="1">
    <source>
        <dbReference type="SAM" id="Phobius"/>
    </source>
</evidence>
<keyword evidence="1" id="KW-0472">Membrane</keyword>
<organism evidence="2 3">
    <name type="scientific">Streptomonospora alba</name>
    <dbReference type="NCBI Taxonomy" id="183763"/>
    <lineage>
        <taxon>Bacteria</taxon>
        <taxon>Bacillati</taxon>
        <taxon>Actinomycetota</taxon>
        <taxon>Actinomycetes</taxon>
        <taxon>Streptosporangiales</taxon>
        <taxon>Nocardiopsidaceae</taxon>
        <taxon>Streptomonospora</taxon>
    </lineage>
</organism>
<sequence>MDRPLPAPADDSAWSTRAMLGEEQWIADRPRDAALAVQAAGSAAMVAALVAAYRRRPAAAVAATAATMGLTMVYWRQMVRYYEPGRAAEATEV</sequence>
<feature type="transmembrane region" description="Helical" evidence="1">
    <location>
        <begin position="58"/>
        <end position="75"/>
    </location>
</feature>
<dbReference type="EMBL" id="JROO01000014">
    <property type="protein sequence ID" value="KIH99285.1"/>
    <property type="molecule type" value="Genomic_DNA"/>
</dbReference>
<reference evidence="3" key="1">
    <citation type="journal article" date="2015" name="Chem. Biol.">
        <title>Structure, bioactivity, and resistance mechanism of streptomonomicin, an unusual lasso Peptide from an understudied halophilic actinomycete.</title>
        <authorList>
            <person name="Metelev M."/>
            <person name="Tietz J.I."/>
            <person name="Melby J.O."/>
            <person name="Blair P.M."/>
            <person name="Zhu L."/>
            <person name="Livnat I."/>
            <person name="Severinov K."/>
            <person name="Mitchell D.A."/>
        </authorList>
    </citation>
    <scope>NUCLEOTIDE SEQUENCE [LARGE SCALE GENOMIC DNA]</scope>
    <source>
        <strain evidence="3">YIM 90003</strain>
    </source>
</reference>
<accession>A0A0C2JK03</accession>